<keyword evidence="3" id="KW-0378">Hydrolase</keyword>
<feature type="chain" id="PRO_5004189708" evidence="1">
    <location>
        <begin position="40"/>
        <end position="327"/>
    </location>
</feature>
<sequence>MTGFSPPRIFRRRHSGVAAALALLASAAVVAALPQPAYAQQPATTTASASAARTGHATVNGVRIAYAVHGDPTSKQTPLLVLHGAFMSGEAMAPFVTPFVASRPVITIDARGHGRTGKVGGAFSYDQMADDAAAVLASLRVERADVLGYSMGGSTAIAMAVRHPERVGKQVIISGAARLDGWVPEVLEGIAKMTPEMFAGTPMETEYKRLSPTPDAFPDLVAAIKHIDSTPFAYSDAQLRAIPGKTMIILGDADGITFEHAIKLFKLRGGADIATATQGFMTQPPKARLSILPATSHIGVMAEAPTIAEQAIAFLDDAMPPMPEGFF</sequence>
<dbReference type="PRINTS" id="PR00111">
    <property type="entry name" value="ABHYDROLASE"/>
</dbReference>
<dbReference type="KEGG" id="sal:Sala_0017"/>
<protein>
    <submittedName>
        <fullName evidence="3">Alpha/beta hydrolase fold</fullName>
    </submittedName>
</protein>
<accession>Q1GX79</accession>
<keyword evidence="1" id="KW-0732">Signal</keyword>
<evidence type="ECO:0000256" key="1">
    <source>
        <dbReference type="SAM" id="SignalP"/>
    </source>
</evidence>
<dbReference type="EMBL" id="CP000356">
    <property type="protein sequence ID" value="ABF51743.1"/>
    <property type="molecule type" value="Genomic_DNA"/>
</dbReference>
<dbReference type="eggNOG" id="COG0596">
    <property type="taxonomic scope" value="Bacteria"/>
</dbReference>
<proteinExistence type="predicted"/>
<name>Q1GX79_SPHAL</name>
<dbReference type="Proteomes" id="UP000006578">
    <property type="component" value="Chromosome"/>
</dbReference>
<dbReference type="InterPro" id="IPR050471">
    <property type="entry name" value="AB_hydrolase"/>
</dbReference>
<dbReference type="STRING" id="317655.Sala_0017"/>
<dbReference type="PANTHER" id="PTHR43433:SF4">
    <property type="entry name" value="NON-HEME CHLOROPEROXIDASE-RELATED"/>
    <property type="match status" value="1"/>
</dbReference>
<dbReference type="SUPFAM" id="SSF53474">
    <property type="entry name" value="alpha/beta-Hydrolases"/>
    <property type="match status" value="1"/>
</dbReference>
<dbReference type="InterPro" id="IPR000073">
    <property type="entry name" value="AB_hydrolase_1"/>
</dbReference>
<gene>
    <name evidence="3" type="ordered locus">Sala_0017</name>
</gene>
<dbReference type="Gene3D" id="3.40.50.1820">
    <property type="entry name" value="alpha/beta hydrolase"/>
    <property type="match status" value="1"/>
</dbReference>
<dbReference type="PANTHER" id="PTHR43433">
    <property type="entry name" value="HYDROLASE, ALPHA/BETA FOLD FAMILY PROTEIN"/>
    <property type="match status" value="1"/>
</dbReference>
<feature type="domain" description="AB hydrolase-1" evidence="2">
    <location>
        <begin position="79"/>
        <end position="305"/>
    </location>
</feature>
<keyword evidence="4" id="KW-1185">Reference proteome</keyword>
<reference evidence="3 4" key="1">
    <citation type="journal article" date="2009" name="Proc. Natl. Acad. Sci. U.S.A.">
        <title>The genomic basis of trophic strategy in marine bacteria.</title>
        <authorList>
            <person name="Lauro F.M."/>
            <person name="McDougald D."/>
            <person name="Thomas T."/>
            <person name="Williams T.J."/>
            <person name="Egan S."/>
            <person name="Rice S."/>
            <person name="DeMaere M.Z."/>
            <person name="Ting L."/>
            <person name="Ertan H."/>
            <person name="Johnson J."/>
            <person name="Ferriera S."/>
            <person name="Lapidus A."/>
            <person name="Anderson I."/>
            <person name="Kyrpides N."/>
            <person name="Munk A.C."/>
            <person name="Detter C."/>
            <person name="Han C.S."/>
            <person name="Brown M.V."/>
            <person name="Robb F.T."/>
            <person name="Kjelleberg S."/>
            <person name="Cavicchioli R."/>
        </authorList>
    </citation>
    <scope>NUCLEOTIDE SEQUENCE [LARGE SCALE GENOMIC DNA]</scope>
    <source>
        <strain evidence="4">DSM 13593 / LMG 18877 / RB2256</strain>
    </source>
</reference>
<dbReference type="RefSeq" id="WP_011540358.1">
    <property type="nucleotide sequence ID" value="NC_008048.1"/>
</dbReference>
<dbReference type="Pfam" id="PF12697">
    <property type="entry name" value="Abhydrolase_6"/>
    <property type="match status" value="1"/>
</dbReference>
<dbReference type="AlphaFoldDB" id="Q1GX79"/>
<evidence type="ECO:0000313" key="3">
    <source>
        <dbReference type="EMBL" id="ABF51743.1"/>
    </source>
</evidence>
<dbReference type="ESTHER" id="sphal-q1gx79">
    <property type="family name" value="6_AlphaBeta_hydrolase"/>
</dbReference>
<evidence type="ECO:0000259" key="2">
    <source>
        <dbReference type="Pfam" id="PF12697"/>
    </source>
</evidence>
<dbReference type="GO" id="GO:0016787">
    <property type="term" value="F:hydrolase activity"/>
    <property type="evidence" value="ECO:0007669"/>
    <property type="project" value="UniProtKB-KW"/>
</dbReference>
<evidence type="ECO:0000313" key="4">
    <source>
        <dbReference type="Proteomes" id="UP000006578"/>
    </source>
</evidence>
<feature type="signal peptide" evidence="1">
    <location>
        <begin position="1"/>
        <end position="39"/>
    </location>
</feature>
<dbReference type="OrthoDB" id="9780765at2"/>
<organism evidence="3 4">
    <name type="scientific">Sphingopyxis alaskensis (strain DSM 13593 / LMG 18877 / RB2256)</name>
    <name type="common">Sphingomonas alaskensis</name>
    <dbReference type="NCBI Taxonomy" id="317655"/>
    <lineage>
        <taxon>Bacteria</taxon>
        <taxon>Pseudomonadati</taxon>
        <taxon>Pseudomonadota</taxon>
        <taxon>Alphaproteobacteria</taxon>
        <taxon>Sphingomonadales</taxon>
        <taxon>Sphingomonadaceae</taxon>
        <taxon>Sphingopyxis</taxon>
    </lineage>
</organism>
<dbReference type="InterPro" id="IPR029058">
    <property type="entry name" value="AB_hydrolase_fold"/>
</dbReference>
<dbReference type="HOGENOM" id="CLU_020336_50_5_5"/>